<keyword evidence="9 15" id="KW-0378">Hydrolase</keyword>
<dbReference type="Pfam" id="PF09286">
    <property type="entry name" value="Pro-kuma_activ"/>
    <property type="match status" value="1"/>
</dbReference>
<dbReference type="InterPro" id="IPR015366">
    <property type="entry name" value="S53_propep"/>
</dbReference>
<evidence type="ECO:0000256" key="9">
    <source>
        <dbReference type="ARBA" id="ARBA00022801"/>
    </source>
</evidence>
<keyword evidence="7 15" id="KW-0479">Metal-binding</keyword>
<dbReference type="CDD" id="cd11377">
    <property type="entry name" value="Pro-peptidase_S53"/>
    <property type="match status" value="1"/>
</dbReference>
<keyword evidence="12" id="KW-0843">Virulence</keyword>
<reference evidence="17 18" key="1">
    <citation type="submission" date="2019-07" db="EMBL/GenBank/DDBJ databases">
        <title>Finished genome of Venturia effusa.</title>
        <authorList>
            <person name="Young C.A."/>
            <person name="Cox M.P."/>
            <person name="Ganley A.R.D."/>
            <person name="David W.J."/>
        </authorList>
    </citation>
    <scope>NUCLEOTIDE SEQUENCE [LARGE SCALE GENOMIC DNA]</scope>
    <source>
        <strain evidence="18">albino</strain>
    </source>
</reference>
<evidence type="ECO:0000256" key="1">
    <source>
        <dbReference type="ARBA" id="ARBA00001910"/>
    </source>
</evidence>
<feature type="active site" description="Charge relay system" evidence="15">
    <location>
        <position position="528"/>
    </location>
</feature>
<feature type="binding site" evidence="15">
    <location>
        <position position="570"/>
    </location>
    <ligand>
        <name>Ca(2+)</name>
        <dbReference type="ChEBI" id="CHEBI:29108"/>
    </ligand>
</feature>
<keyword evidence="11 15" id="KW-0106">Calcium</keyword>
<dbReference type="EC" id="3.4.14.10" evidence="4"/>
<evidence type="ECO:0000256" key="13">
    <source>
        <dbReference type="ARBA" id="ARBA00023145"/>
    </source>
</evidence>
<dbReference type="GO" id="GO:0004252">
    <property type="term" value="F:serine-type endopeptidase activity"/>
    <property type="evidence" value="ECO:0007669"/>
    <property type="project" value="UniProtKB-UniRule"/>
</dbReference>
<dbReference type="SMART" id="SM00944">
    <property type="entry name" value="Pro-kuma_activ"/>
    <property type="match status" value="1"/>
</dbReference>
<dbReference type="PANTHER" id="PTHR14218:SF39">
    <property type="entry name" value="PEPTIDASE S53 DOMAIN-CONTAINING PROTEIN"/>
    <property type="match status" value="1"/>
</dbReference>
<feature type="domain" description="Peptidase S53" evidence="16">
    <location>
        <begin position="230"/>
        <end position="611"/>
    </location>
</feature>
<keyword evidence="18" id="KW-1185">Reference proteome</keyword>
<dbReference type="PANTHER" id="PTHR14218">
    <property type="entry name" value="PROTEASE S8 TRIPEPTIDYL PEPTIDASE I CLN2"/>
    <property type="match status" value="1"/>
</dbReference>
<comment type="subcellular location">
    <subcellularLocation>
        <location evidence="3">Secreted</location>
        <location evidence="3">Extracellular space</location>
    </subcellularLocation>
</comment>
<comment type="cofactor">
    <cofactor evidence="15">
        <name>Ca(2+)</name>
        <dbReference type="ChEBI" id="CHEBI:29108"/>
    </cofactor>
    <text evidence="15">Binds 1 Ca(2+) ion per subunit.</text>
</comment>
<evidence type="ECO:0000256" key="3">
    <source>
        <dbReference type="ARBA" id="ARBA00004239"/>
    </source>
</evidence>
<evidence type="ECO:0000259" key="16">
    <source>
        <dbReference type="PROSITE" id="PS51695"/>
    </source>
</evidence>
<keyword evidence="6 15" id="KW-0645">Protease</keyword>
<dbReference type="AlphaFoldDB" id="A0A517LP04"/>
<dbReference type="EMBL" id="CP042201">
    <property type="protein sequence ID" value="QDS77382.1"/>
    <property type="molecule type" value="Genomic_DNA"/>
</dbReference>
<keyword evidence="5" id="KW-0964">Secreted</keyword>
<evidence type="ECO:0000256" key="8">
    <source>
        <dbReference type="ARBA" id="ARBA00022729"/>
    </source>
</evidence>
<feature type="active site" description="Charge relay system" evidence="15">
    <location>
        <position position="318"/>
    </location>
</feature>
<feature type="active site" description="Charge relay system" evidence="15">
    <location>
        <position position="314"/>
    </location>
</feature>
<protein>
    <recommendedName>
        <fullName evidence="4">tripeptidyl-peptidase II</fullName>
        <ecNumber evidence="4">3.4.14.10</ecNumber>
    </recommendedName>
</protein>
<evidence type="ECO:0000256" key="6">
    <source>
        <dbReference type="ARBA" id="ARBA00022670"/>
    </source>
</evidence>
<name>A0A517LP04_9PEZI</name>
<feature type="binding site" evidence="15">
    <location>
        <position position="589"/>
    </location>
    <ligand>
        <name>Ca(2+)</name>
        <dbReference type="ChEBI" id="CHEBI:29108"/>
    </ligand>
</feature>
<evidence type="ECO:0000313" key="17">
    <source>
        <dbReference type="EMBL" id="QDS77382.1"/>
    </source>
</evidence>
<comment type="function">
    <text evidence="2">Secreted tripeptidyl-peptidase which degrades proteins at acidic pHs and is involved in virulence.</text>
</comment>
<sequence>MHLPQLLTSLHAIGAVYSCYGTPVVSRSAYAVAEHHTVPEGWTKVGPAPKSAPIDIKIGLKHGNEGVIEQHLLQVSDPNHARYGQHLTAEQVHSIVTPSNNTLESVQSWLLENGVNSLSYSPAKDWVSMRMTVGQVEDLLQTEYYIFVHTDGTMVVRAPEWSLPVHLHEHIDIVQPTTSFFRPSAAATSLFLDGNGKSLSRWEAHGKKSAAKTAGAVSNKPISSICNINATTPECWRTLYGTIDYVAQVPEKQKVGICNYLNQTNNRADIAMFLAKARPEAVSAAHTFELISVNGGTLSQNYTEDNVDNTDGVEGALDAEMMLSMAYPIPMVSWSTGGSPPWKPDLATPSNTNEPYLTWLETVLAKKDLPTVITTSYGDSEQSVPYSYAKRACEGFAQLGARGISVLFSSGDSGVGSRGVCVSNDGRNITRFKPNFPTACPWITSVGSTEAFEPEVATKRFASGAGFSNYFCRPDYQKDAVNDYIDSLDGLHDGLYNKTGRAYPDVAAQGNRQVIVWNGGLQTLGGTSVSVPIFGGVIALVNDALLAAGKPPLGFLNPWIYGGGYKGLNDIVTGSSFGCNTTGFPARPGWDAVSGWGTPNFTELVKLAMKKDCE</sequence>
<dbReference type="GO" id="GO:0006508">
    <property type="term" value="P:proteolysis"/>
    <property type="evidence" value="ECO:0007669"/>
    <property type="project" value="UniProtKB-KW"/>
</dbReference>
<evidence type="ECO:0000256" key="11">
    <source>
        <dbReference type="ARBA" id="ARBA00022837"/>
    </source>
</evidence>
<comment type="catalytic activity">
    <reaction evidence="1">
        <text>Release of an N-terminal tripeptide from a polypeptide.</text>
        <dbReference type="EC" id="3.4.14.10"/>
    </reaction>
</comment>
<feature type="binding site" evidence="15">
    <location>
        <position position="591"/>
    </location>
    <ligand>
        <name>Ca(2+)</name>
        <dbReference type="ChEBI" id="CHEBI:29108"/>
    </ligand>
</feature>
<evidence type="ECO:0000256" key="5">
    <source>
        <dbReference type="ARBA" id="ARBA00022525"/>
    </source>
</evidence>
<dbReference type="GO" id="GO:0008240">
    <property type="term" value="F:tripeptidyl-peptidase activity"/>
    <property type="evidence" value="ECO:0007669"/>
    <property type="project" value="UniProtKB-EC"/>
</dbReference>
<dbReference type="GO" id="GO:0005576">
    <property type="term" value="C:extracellular region"/>
    <property type="evidence" value="ECO:0007669"/>
    <property type="project" value="UniProtKB-SubCell"/>
</dbReference>
<dbReference type="GO" id="GO:0046872">
    <property type="term" value="F:metal ion binding"/>
    <property type="evidence" value="ECO:0007669"/>
    <property type="project" value="UniProtKB-UniRule"/>
</dbReference>
<evidence type="ECO:0000256" key="4">
    <source>
        <dbReference type="ARBA" id="ARBA00012462"/>
    </source>
</evidence>
<evidence type="ECO:0000313" key="18">
    <source>
        <dbReference type="Proteomes" id="UP000316270"/>
    </source>
</evidence>
<dbReference type="STRING" id="50376.A0A517LP04"/>
<dbReference type="InterPro" id="IPR050819">
    <property type="entry name" value="Tripeptidyl-peptidase_I"/>
</dbReference>
<proteinExistence type="predicted"/>
<dbReference type="SUPFAM" id="SSF52743">
    <property type="entry name" value="Subtilisin-like"/>
    <property type="match status" value="1"/>
</dbReference>
<keyword evidence="10 15" id="KW-0720">Serine protease</keyword>
<keyword evidence="8" id="KW-0732">Signal</keyword>
<evidence type="ECO:0000256" key="12">
    <source>
        <dbReference type="ARBA" id="ARBA00023026"/>
    </source>
</evidence>
<evidence type="ECO:0000256" key="2">
    <source>
        <dbReference type="ARBA" id="ARBA00002451"/>
    </source>
</evidence>
<gene>
    <name evidence="17" type="ORF">FKW77_005860</name>
</gene>
<evidence type="ECO:0000256" key="10">
    <source>
        <dbReference type="ARBA" id="ARBA00022825"/>
    </source>
</evidence>
<dbReference type="Gene3D" id="3.40.50.200">
    <property type="entry name" value="Peptidase S8/S53 domain"/>
    <property type="match status" value="1"/>
</dbReference>
<evidence type="ECO:0000256" key="15">
    <source>
        <dbReference type="PROSITE-ProRule" id="PRU01032"/>
    </source>
</evidence>
<dbReference type="FunFam" id="3.40.50.200:FF:000015">
    <property type="entry name" value="Tripeptidyl peptidase A"/>
    <property type="match status" value="1"/>
</dbReference>
<feature type="binding site" evidence="15">
    <location>
        <position position="571"/>
    </location>
    <ligand>
        <name>Ca(2+)</name>
        <dbReference type="ChEBI" id="CHEBI:29108"/>
    </ligand>
</feature>
<dbReference type="CDD" id="cd04056">
    <property type="entry name" value="Peptidases_S53"/>
    <property type="match status" value="1"/>
</dbReference>
<keyword evidence="14" id="KW-0325">Glycoprotein</keyword>
<evidence type="ECO:0000256" key="14">
    <source>
        <dbReference type="ARBA" id="ARBA00023180"/>
    </source>
</evidence>
<dbReference type="OrthoDB" id="409122at2759"/>
<evidence type="ECO:0000256" key="7">
    <source>
        <dbReference type="ARBA" id="ARBA00022723"/>
    </source>
</evidence>
<dbReference type="InterPro" id="IPR036852">
    <property type="entry name" value="Peptidase_S8/S53_dom_sf"/>
</dbReference>
<organism evidence="17 18">
    <name type="scientific">Venturia effusa</name>
    <dbReference type="NCBI Taxonomy" id="50376"/>
    <lineage>
        <taxon>Eukaryota</taxon>
        <taxon>Fungi</taxon>
        <taxon>Dikarya</taxon>
        <taxon>Ascomycota</taxon>
        <taxon>Pezizomycotina</taxon>
        <taxon>Dothideomycetes</taxon>
        <taxon>Pleosporomycetidae</taxon>
        <taxon>Venturiales</taxon>
        <taxon>Venturiaceae</taxon>
        <taxon>Venturia</taxon>
    </lineage>
</organism>
<dbReference type="SUPFAM" id="SSF54897">
    <property type="entry name" value="Protease propeptides/inhibitors"/>
    <property type="match status" value="1"/>
</dbReference>
<dbReference type="InterPro" id="IPR030400">
    <property type="entry name" value="Sedolisin_dom"/>
</dbReference>
<dbReference type="Proteomes" id="UP000316270">
    <property type="component" value="Chromosome 17"/>
</dbReference>
<accession>A0A517LP04</accession>
<keyword evidence="13" id="KW-0865">Zymogen</keyword>
<dbReference type="PROSITE" id="PS51695">
    <property type="entry name" value="SEDOLISIN"/>
    <property type="match status" value="1"/>
</dbReference>